<feature type="domain" description="Nudix hydrolase" evidence="2">
    <location>
        <begin position="1"/>
        <end position="119"/>
    </location>
</feature>
<reference evidence="3 4" key="1">
    <citation type="journal article" date="2019" name="Int. J. Syst. Evol. Microbiol.">
        <title>The Global Catalogue of Microorganisms (GCM) 10K type strain sequencing project: providing services to taxonomists for standard genome sequencing and annotation.</title>
        <authorList>
            <consortium name="The Broad Institute Genomics Platform"/>
            <consortium name="The Broad Institute Genome Sequencing Center for Infectious Disease"/>
            <person name="Wu L."/>
            <person name="Ma J."/>
        </authorList>
    </citation>
    <scope>NUCLEOTIDE SEQUENCE [LARGE SCALE GENOMIC DNA]</scope>
    <source>
        <strain evidence="3 4">XZYJ18</strain>
    </source>
</reference>
<dbReference type="PANTHER" id="PTHR43736">
    <property type="entry name" value="ADP-RIBOSE PYROPHOSPHATASE"/>
    <property type="match status" value="1"/>
</dbReference>
<dbReference type="SUPFAM" id="SSF55811">
    <property type="entry name" value="Nudix"/>
    <property type="match status" value="1"/>
</dbReference>
<dbReference type="PRINTS" id="PR00502">
    <property type="entry name" value="NUDIXFAMILY"/>
</dbReference>
<proteinExistence type="predicted"/>
<evidence type="ECO:0000256" key="1">
    <source>
        <dbReference type="ARBA" id="ARBA00022801"/>
    </source>
</evidence>
<dbReference type="Gene3D" id="3.90.79.10">
    <property type="entry name" value="Nucleoside Triphosphate Pyrophosphohydrolase"/>
    <property type="match status" value="1"/>
</dbReference>
<protein>
    <submittedName>
        <fullName evidence="3">NUDIX domain-containing protein</fullName>
    </submittedName>
</protein>
<keyword evidence="1" id="KW-0378">Hydrolase</keyword>
<dbReference type="RefSeq" id="WP_379793679.1">
    <property type="nucleotide sequence ID" value="NZ_JBHSHT010000004.1"/>
</dbReference>
<keyword evidence="4" id="KW-1185">Reference proteome</keyword>
<dbReference type="EMBL" id="JBHSHT010000004">
    <property type="protein sequence ID" value="MFC4827056.1"/>
    <property type="molecule type" value="Genomic_DNA"/>
</dbReference>
<dbReference type="InterPro" id="IPR000086">
    <property type="entry name" value="NUDIX_hydrolase_dom"/>
</dbReference>
<dbReference type="Pfam" id="PF00293">
    <property type="entry name" value="NUDIX"/>
    <property type="match status" value="1"/>
</dbReference>
<dbReference type="AlphaFoldDB" id="A0ABD5Q9C3"/>
<evidence type="ECO:0000313" key="3">
    <source>
        <dbReference type="EMBL" id="MFC4827056.1"/>
    </source>
</evidence>
<sequence length="119" mass="13404">MVVLDGEVLLLERDHPPFDGYWVLPGGVVERDETAREACVREAREEVGLDVMVEEFVGLYDDPDRDERGNVSAAYRCTPIADDSPVPREEARQVATFDPTDLPEMGFDHERIVTDALLE</sequence>
<evidence type="ECO:0000313" key="4">
    <source>
        <dbReference type="Proteomes" id="UP001595945"/>
    </source>
</evidence>
<dbReference type="InterPro" id="IPR020084">
    <property type="entry name" value="NUDIX_hydrolase_CS"/>
</dbReference>
<dbReference type="InterPro" id="IPR015797">
    <property type="entry name" value="NUDIX_hydrolase-like_dom_sf"/>
</dbReference>
<name>A0ABD5Q9C3_9EURY</name>
<dbReference type="InterPro" id="IPR020476">
    <property type="entry name" value="Nudix_hydrolase"/>
</dbReference>
<gene>
    <name evidence="3" type="ORF">ACFO9K_22675</name>
</gene>
<dbReference type="Proteomes" id="UP001595945">
    <property type="component" value="Unassembled WGS sequence"/>
</dbReference>
<organism evidence="3 4">
    <name type="scientific">Halorussus aquaticus</name>
    <dbReference type="NCBI Taxonomy" id="2953748"/>
    <lineage>
        <taxon>Archaea</taxon>
        <taxon>Methanobacteriati</taxon>
        <taxon>Methanobacteriota</taxon>
        <taxon>Stenosarchaea group</taxon>
        <taxon>Halobacteria</taxon>
        <taxon>Halobacteriales</taxon>
        <taxon>Haladaptataceae</taxon>
        <taxon>Halorussus</taxon>
    </lineage>
</organism>
<dbReference type="PANTHER" id="PTHR43736:SF1">
    <property type="entry name" value="DIHYDRONEOPTERIN TRIPHOSPHATE DIPHOSPHATASE"/>
    <property type="match status" value="1"/>
</dbReference>
<dbReference type="PROSITE" id="PS51462">
    <property type="entry name" value="NUDIX"/>
    <property type="match status" value="1"/>
</dbReference>
<evidence type="ECO:0000259" key="2">
    <source>
        <dbReference type="PROSITE" id="PS51462"/>
    </source>
</evidence>
<comment type="caution">
    <text evidence="3">The sequence shown here is derived from an EMBL/GenBank/DDBJ whole genome shotgun (WGS) entry which is preliminary data.</text>
</comment>
<dbReference type="GO" id="GO:0016787">
    <property type="term" value="F:hydrolase activity"/>
    <property type="evidence" value="ECO:0007669"/>
    <property type="project" value="UniProtKB-KW"/>
</dbReference>
<dbReference type="CDD" id="cd18873">
    <property type="entry name" value="NUDIX_NadM_like"/>
    <property type="match status" value="1"/>
</dbReference>
<dbReference type="PROSITE" id="PS00893">
    <property type="entry name" value="NUDIX_BOX"/>
    <property type="match status" value="1"/>
</dbReference>
<accession>A0ABD5Q9C3</accession>